<organism evidence="2">
    <name type="scientific">freshwater metagenome</name>
    <dbReference type="NCBI Taxonomy" id="449393"/>
    <lineage>
        <taxon>unclassified sequences</taxon>
        <taxon>metagenomes</taxon>
        <taxon>ecological metagenomes</taxon>
    </lineage>
</organism>
<dbReference type="AlphaFoldDB" id="A0A6J7JEZ0"/>
<accession>A0A6J7JEZ0</accession>
<gene>
    <name evidence="2" type="ORF">UFOPK3662_01954</name>
</gene>
<dbReference type="EMBL" id="CAFBMW010000015">
    <property type="protein sequence ID" value="CAB4942008.1"/>
    <property type="molecule type" value="Genomic_DNA"/>
</dbReference>
<evidence type="ECO:0000256" key="1">
    <source>
        <dbReference type="SAM" id="MobiDB-lite"/>
    </source>
</evidence>
<name>A0A6J7JEZ0_9ZZZZ</name>
<evidence type="ECO:0000313" key="2">
    <source>
        <dbReference type="EMBL" id="CAB4942008.1"/>
    </source>
</evidence>
<protein>
    <submittedName>
        <fullName evidence="2">Unannotated protein</fullName>
    </submittedName>
</protein>
<proteinExistence type="predicted"/>
<reference evidence="2" key="1">
    <citation type="submission" date="2020-05" db="EMBL/GenBank/DDBJ databases">
        <authorList>
            <person name="Chiriac C."/>
            <person name="Salcher M."/>
            <person name="Ghai R."/>
            <person name="Kavagutti S V."/>
        </authorList>
    </citation>
    <scope>NUCLEOTIDE SEQUENCE</scope>
</reference>
<sequence>MDEMPAPSHPTALDSWPAQVAVAVATGVVTTRWPMERWSRTARWTLHGGLGVLAGAAAGLAARRPDLVAPEDSTREEPRTPLGPAATAGVVVGLGALVIGLSRGSEAADSWAERTLAARGVRRPRVWMGAAAAGLSLAMSVAERRDKDASRAEEPHPTGA</sequence>
<feature type="region of interest" description="Disordered" evidence="1">
    <location>
        <begin position="66"/>
        <end position="86"/>
    </location>
</feature>